<dbReference type="Gene3D" id="2.40.10.10">
    <property type="entry name" value="Trypsin-like serine proteases"/>
    <property type="match status" value="2"/>
</dbReference>
<dbReference type="PROSITE" id="PS50240">
    <property type="entry name" value="TRYPSIN_DOM"/>
    <property type="match status" value="1"/>
</dbReference>
<reference evidence="9 10" key="1">
    <citation type="journal article" date="2024" name="BMC Genomics">
        <title>De novo assembly and annotation of Popillia japonica's genome with initial clues to its potential as an invasive pest.</title>
        <authorList>
            <person name="Cucini C."/>
            <person name="Boschi S."/>
            <person name="Funari R."/>
            <person name="Cardaioli E."/>
            <person name="Iannotti N."/>
            <person name="Marturano G."/>
            <person name="Paoli F."/>
            <person name="Bruttini M."/>
            <person name="Carapelli A."/>
            <person name="Frati F."/>
            <person name="Nardi F."/>
        </authorList>
    </citation>
    <scope>NUCLEOTIDE SEQUENCE [LARGE SCALE GENOMIC DNA]</scope>
    <source>
        <strain evidence="9">DMR45628</strain>
    </source>
</reference>
<keyword evidence="10" id="KW-1185">Reference proteome</keyword>
<dbReference type="PANTHER" id="PTHR24276">
    <property type="entry name" value="POLYSERASE-RELATED"/>
    <property type="match status" value="1"/>
</dbReference>
<comment type="similarity">
    <text evidence="1">Belongs to the peptidase S1 family.</text>
</comment>
<dbReference type="SMART" id="SM00020">
    <property type="entry name" value="Tryp_SPc"/>
    <property type="match status" value="1"/>
</dbReference>
<keyword evidence="3 6" id="KW-0378">Hydrolase</keyword>
<dbReference type="SUPFAM" id="SSF50494">
    <property type="entry name" value="Trypsin-like serine proteases"/>
    <property type="match status" value="1"/>
</dbReference>
<dbReference type="Pfam" id="PF00089">
    <property type="entry name" value="Trypsin"/>
    <property type="match status" value="1"/>
</dbReference>
<evidence type="ECO:0000256" key="2">
    <source>
        <dbReference type="ARBA" id="ARBA00022670"/>
    </source>
</evidence>
<dbReference type="EMBL" id="JASPKY010000505">
    <property type="protein sequence ID" value="KAK9694690.1"/>
    <property type="molecule type" value="Genomic_DNA"/>
</dbReference>
<keyword evidence="5" id="KW-1015">Disulfide bond</keyword>
<dbReference type="PROSITE" id="PS00135">
    <property type="entry name" value="TRYPSIN_SER"/>
    <property type="match status" value="1"/>
</dbReference>
<dbReference type="GO" id="GO:0004252">
    <property type="term" value="F:serine-type endopeptidase activity"/>
    <property type="evidence" value="ECO:0007669"/>
    <property type="project" value="InterPro"/>
</dbReference>
<dbReference type="CDD" id="cd00190">
    <property type="entry name" value="Tryp_SPc"/>
    <property type="match status" value="1"/>
</dbReference>
<organism evidence="9 10">
    <name type="scientific">Popillia japonica</name>
    <name type="common">Japanese beetle</name>
    <dbReference type="NCBI Taxonomy" id="7064"/>
    <lineage>
        <taxon>Eukaryota</taxon>
        <taxon>Metazoa</taxon>
        <taxon>Ecdysozoa</taxon>
        <taxon>Arthropoda</taxon>
        <taxon>Hexapoda</taxon>
        <taxon>Insecta</taxon>
        <taxon>Pterygota</taxon>
        <taxon>Neoptera</taxon>
        <taxon>Endopterygota</taxon>
        <taxon>Coleoptera</taxon>
        <taxon>Polyphaga</taxon>
        <taxon>Scarabaeiformia</taxon>
        <taxon>Scarabaeidae</taxon>
        <taxon>Rutelinae</taxon>
        <taxon>Popillia</taxon>
    </lineage>
</organism>
<dbReference type="PROSITE" id="PS00134">
    <property type="entry name" value="TRYPSIN_HIS"/>
    <property type="match status" value="1"/>
</dbReference>
<dbReference type="InterPro" id="IPR050430">
    <property type="entry name" value="Peptidase_S1"/>
</dbReference>
<keyword evidence="2 6" id="KW-0645">Protease</keyword>
<evidence type="ECO:0000313" key="10">
    <source>
        <dbReference type="Proteomes" id="UP001458880"/>
    </source>
</evidence>
<dbReference type="PANTHER" id="PTHR24276:SF96">
    <property type="entry name" value="PEPTIDASE S1 DOMAIN-CONTAINING PROTEIN"/>
    <property type="match status" value="1"/>
</dbReference>
<evidence type="ECO:0000256" key="7">
    <source>
        <dbReference type="SAM" id="SignalP"/>
    </source>
</evidence>
<evidence type="ECO:0000256" key="5">
    <source>
        <dbReference type="ARBA" id="ARBA00023157"/>
    </source>
</evidence>
<protein>
    <submittedName>
        <fullName evidence="9">Trypsin</fullName>
    </submittedName>
</protein>
<evidence type="ECO:0000259" key="8">
    <source>
        <dbReference type="PROSITE" id="PS50240"/>
    </source>
</evidence>
<feature type="signal peptide" evidence="7">
    <location>
        <begin position="1"/>
        <end position="17"/>
    </location>
</feature>
<evidence type="ECO:0000256" key="3">
    <source>
        <dbReference type="ARBA" id="ARBA00022801"/>
    </source>
</evidence>
<dbReference type="FunFam" id="2.40.10.10:FF:000034">
    <property type="entry name" value="Eupolytin"/>
    <property type="match status" value="1"/>
</dbReference>
<dbReference type="AlphaFoldDB" id="A0AAW1IXE1"/>
<comment type="caution">
    <text evidence="9">The sequence shown here is derived from an EMBL/GenBank/DDBJ whole genome shotgun (WGS) entry which is preliminary data.</text>
</comment>
<evidence type="ECO:0000256" key="1">
    <source>
        <dbReference type="ARBA" id="ARBA00007664"/>
    </source>
</evidence>
<evidence type="ECO:0000256" key="6">
    <source>
        <dbReference type="RuleBase" id="RU363034"/>
    </source>
</evidence>
<sequence length="260" mass="26864">MFKLSVLVLAVITYANALPANLLAQTTIDDAADWRIVGGTNAAAGAYPFVVSLRSSSNSHFCGGSILNTRWVLTASHCIIGSTTANVFVYAGSNILNSGGVTIPTSRLTLHSNYDHDIAANDVAVIQLANALTYSNTIAPVALNIGETGAVAAILIGWGRISTNGAIPNNLQELSTNTITHTICRLSWGSLVSSDQICAVARSGQGACSGDSGGPLIQASNNVQLGVTSFIRAGGCAQGFPDVYARVSSYNSWITNALSS</sequence>
<keyword evidence="4 6" id="KW-0720">Serine protease</keyword>
<dbReference type="InterPro" id="IPR018114">
    <property type="entry name" value="TRYPSIN_HIS"/>
</dbReference>
<evidence type="ECO:0000313" key="9">
    <source>
        <dbReference type="EMBL" id="KAK9694690.1"/>
    </source>
</evidence>
<dbReference type="PRINTS" id="PR00722">
    <property type="entry name" value="CHYMOTRYPSIN"/>
</dbReference>
<feature type="chain" id="PRO_5043923482" evidence="7">
    <location>
        <begin position="18"/>
        <end position="260"/>
    </location>
</feature>
<dbReference type="InterPro" id="IPR001314">
    <property type="entry name" value="Peptidase_S1A"/>
</dbReference>
<accession>A0AAW1IXE1</accession>
<feature type="domain" description="Peptidase S1" evidence="8">
    <location>
        <begin position="36"/>
        <end position="259"/>
    </location>
</feature>
<evidence type="ECO:0000256" key="4">
    <source>
        <dbReference type="ARBA" id="ARBA00022825"/>
    </source>
</evidence>
<dbReference type="Proteomes" id="UP001458880">
    <property type="component" value="Unassembled WGS sequence"/>
</dbReference>
<keyword evidence="7" id="KW-0732">Signal</keyword>
<dbReference type="InterPro" id="IPR001254">
    <property type="entry name" value="Trypsin_dom"/>
</dbReference>
<dbReference type="InterPro" id="IPR009003">
    <property type="entry name" value="Peptidase_S1_PA"/>
</dbReference>
<proteinExistence type="inferred from homology"/>
<dbReference type="InterPro" id="IPR043504">
    <property type="entry name" value="Peptidase_S1_PA_chymotrypsin"/>
</dbReference>
<dbReference type="GO" id="GO:0006508">
    <property type="term" value="P:proteolysis"/>
    <property type="evidence" value="ECO:0007669"/>
    <property type="project" value="UniProtKB-KW"/>
</dbReference>
<gene>
    <name evidence="9" type="ORF">QE152_g33377</name>
</gene>
<dbReference type="InterPro" id="IPR033116">
    <property type="entry name" value="TRYPSIN_SER"/>
</dbReference>
<name>A0AAW1IXE1_POPJA</name>